<reference evidence="11" key="1">
    <citation type="submission" date="2023-06" db="EMBL/GenBank/DDBJ databases">
        <authorList>
            <consortium name="Lawrence Berkeley National Laboratory"/>
            <person name="Ahrendt S."/>
            <person name="Sahu N."/>
            <person name="Indic B."/>
            <person name="Wong-Bajracharya J."/>
            <person name="Merenyi Z."/>
            <person name="Ke H.-M."/>
            <person name="Monk M."/>
            <person name="Kocsube S."/>
            <person name="Drula E."/>
            <person name="Lipzen A."/>
            <person name="Balint B."/>
            <person name="Henrissat B."/>
            <person name="Andreopoulos B."/>
            <person name="Martin F.M."/>
            <person name="Harder C.B."/>
            <person name="Rigling D."/>
            <person name="Ford K.L."/>
            <person name="Foster G.D."/>
            <person name="Pangilinan J."/>
            <person name="Papanicolaou A."/>
            <person name="Barry K."/>
            <person name="LaButti K."/>
            <person name="Viragh M."/>
            <person name="Koriabine M."/>
            <person name="Yan M."/>
            <person name="Riley R."/>
            <person name="Champramary S."/>
            <person name="Plett K.L."/>
            <person name="Tsai I.J."/>
            <person name="Slot J."/>
            <person name="Sipos G."/>
            <person name="Plett J."/>
            <person name="Nagy L.G."/>
            <person name="Grigoriev I.V."/>
        </authorList>
    </citation>
    <scope>NUCLEOTIDE SEQUENCE</scope>
    <source>
        <strain evidence="11">ICMP 16352</strain>
    </source>
</reference>
<dbReference type="CDD" id="cd00598">
    <property type="entry name" value="GH18_chitinase-like"/>
    <property type="match status" value="1"/>
</dbReference>
<keyword evidence="12" id="KW-1185">Reference proteome</keyword>
<evidence type="ECO:0000259" key="10">
    <source>
        <dbReference type="Pfam" id="PF00704"/>
    </source>
</evidence>
<sequence>MLALNFLLAYLIGLLYTSPTVFGNTSSPIKVLGSRANTLPGPPHFVIYSDIPVPSLIGPPLVALSFLLVSGPVDESKEWTRLTAAQRSTIKAQFAAAGIKLIVSVFGSTDKPTSNRADPIATANTMSEWVKQYDLDGIDVDYEDLKAVDAGDGKAEDWIISFTKQLRRQLPQGQYILTHARQVFFFLREKFCAYRTVHTAVGASIDWYNVQHAEGTTEYTTCTGLLTASSSNWPQTALFQIASNAGVPLSKLVIGKPGTKGDASNGLMSASTLASCLKTAHSQGWNAGVSVWQFPDVAAAWIQAVRALAFPL</sequence>
<evidence type="ECO:0000256" key="1">
    <source>
        <dbReference type="ARBA" id="ARBA00000822"/>
    </source>
</evidence>
<keyword evidence="4" id="KW-0119">Carbohydrate metabolism</keyword>
<dbReference type="Proteomes" id="UP001175227">
    <property type="component" value="Unassembled WGS sequence"/>
</dbReference>
<comment type="catalytic activity">
    <reaction evidence="1">
        <text>Random endo-hydrolysis of N-acetyl-beta-D-glucosaminide (1-&gt;4)-beta-linkages in chitin and chitodextrins.</text>
        <dbReference type="EC" id="3.2.1.14"/>
    </reaction>
</comment>
<keyword evidence="3" id="KW-0146">Chitin degradation</keyword>
<dbReference type="GO" id="GO:0000272">
    <property type="term" value="P:polysaccharide catabolic process"/>
    <property type="evidence" value="ECO:0007669"/>
    <property type="project" value="UniProtKB-KW"/>
</dbReference>
<protein>
    <submittedName>
        <fullName evidence="11">Glycoside hydrolase</fullName>
    </submittedName>
</protein>
<dbReference type="EMBL" id="JAUEPR010000002">
    <property type="protein sequence ID" value="KAK0488963.1"/>
    <property type="molecule type" value="Genomic_DNA"/>
</dbReference>
<dbReference type="InterPro" id="IPR017853">
    <property type="entry name" value="GH"/>
</dbReference>
<keyword evidence="5 7" id="KW-0326">Glycosidase</keyword>
<evidence type="ECO:0000256" key="2">
    <source>
        <dbReference type="ARBA" id="ARBA00022801"/>
    </source>
</evidence>
<dbReference type="Pfam" id="PF00704">
    <property type="entry name" value="Glyco_hydro_18"/>
    <property type="match status" value="1"/>
</dbReference>
<evidence type="ECO:0000256" key="5">
    <source>
        <dbReference type="ARBA" id="ARBA00023295"/>
    </source>
</evidence>
<evidence type="ECO:0000256" key="4">
    <source>
        <dbReference type="ARBA" id="ARBA00023277"/>
    </source>
</evidence>
<evidence type="ECO:0000256" key="8">
    <source>
        <dbReference type="RuleBase" id="RU004453"/>
    </source>
</evidence>
<dbReference type="AlphaFoldDB" id="A0AA39PTM3"/>
<name>A0AA39PTM3_9AGAR</name>
<dbReference type="SUPFAM" id="SSF51445">
    <property type="entry name" value="(Trans)glycosidases"/>
    <property type="match status" value="1"/>
</dbReference>
<organism evidence="11 12">
    <name type="scientific">Armillaria novae-zelandiae</name>
    <dbReference type="NCBI Taxonomy" id="153914"/>
    <lineage>
        <taxon>Eukaryota</taxon>
        <taxon>Fungi</taxon>
        <taxon>Dikarya</taxon>
        <taxon>Basidiomycota</taxon>
        <taxon>Agaricomycotina</taxon>
        <taxon>Agaricomycetes</taxon>
        <taxon>Agaricomycetidae</taxon>
        <taxon>Agaricales</taxon>
        <taxon>Marasmiineae</taxon>
        <taxon>Physalacriaceae</taxon>
        <taxon>Armillaria</taxon>
    </lineage>
</organism>
<gene>
    <name evidence="11" type="ORF">IW261DRAFT_1547936</name>
</gene>
<proteinExistence type="inferred from homology"/>
<feature type="chain" id="PRO_5041301391" evidence="9">
    <location>
        <begin position="24"/>
        <end position="312"/>
    </location>
</feature>
<dbReference type="Gene3D" id="3.20.20.80">
    <property type="entry name" value="Glycosidases"/>
    <property type="match status" value="1"/>
</dbReference>
<accession>A0AA39PTM3</accession>
<feature type="signal peptide" evidence="9">
    <location>
        <begin position="1"/>
        <end position="23"/>
    </location>
</feature>
<dbReference type="InterPro" id="IPR001223">
    <property type="entry name" value="Glyco_hydro18_cat"/>
</dbReference>
<evidence type="ECO:0000256" key="6">
    <source>
        <dbReference type="ARBA" id="ARBA00023326"/>
    </source>
</evidence>
<keyword evidence="6" id="KW-0624">Polysaccharide degradation</keyword>
<evidence type="ECO:0000256" key="7">
    <source>
        <dbReference type="RuleBase" id="RU000489"/>
    </source>
</evidence>
<feature type="domain" description="GH18" evidence="10">
    <location>
        <begin position="79"/>
        <end position="259"/>
    </location>
</feature>
<keyword evidence="9" id="KW-0732">Signal</keyword>
<dbReference type="InterPro" id="IPR001579">
    <property type="entry name" value="Glyco_hydro_18_chit_AS"/>
</dbReference>
<evidence type="ECO:0000313" key="11">
    <source>
        <dbReference type="EMBL" id="KAK0488963.1"/>
    </source>
</evidence>
<evidence type="ECO:0000256" key="9">
    <source>
        <dbReference type="SAM" id="SignalP"/>
    </source>
</evidence>
<comment type="caution">
    <text evidence="11">The sequence shown here is derived from an EMBL/GenBank/DDBJ whole genome shotgun (WGS) entry which is preliminary data.</text>
</comment>
<keyword evidence="2 7" id="KW-0378">Hydrolase</keyword>
<evidence type="ECO:0000313" key="12">
    <source>
        <dbReference type="Proteomes" id="UP001175227"/>
    </source>
</evidence>
<dbReference type="GO" id="GO:0006032">
    <property type="term" value="P:chitin catabolic process"/>
    <property type="evidence" value="ECO:0007669"/>
    <property type="project" value="UniProtKB-KW"/>
</dbReference>
<dbReference type="GO" id="GO:0008843">
    <property type="term" value="F:endochitinase activity"/>
    <property type="evidence" value="ECO:0007669"/>
    <property type="project" value="UniProtKB-EC"/>
</dbReference>
<comment type="similarity">
    <text evidence="8">Belongs to the glycosyl hydrolase 18 family.</text>
</comment>
<dbReference type="PROSITE" id="PS01095">
    <property type="entry name" value="GH18_1"/>
    <property type="match status" value="1"/>
</dbReference>
<evidence type="ECO:0000256" key="3">
    <source>
        <dbReference type="ARBA" id="ARBA00023024"/>
    </source>
</evidence>